<name>G0TET2_9HYPH</name>
<feature type="region of interest" description="Disordered" evidence="1">
    <location>
        <begin position="85"/>
        <end position="108"/>
    </location>
</feature>
<gene>
    <name evidence="2" type="primary">recA</name>
</gene>
<dbReference type="EMBL" id="HE572579">
    <property type="protein sequence ID" value="CCC42225.1"/>
    <property type="molecule type" value="Genomic_DNA"/>
</dbReference>
<feature type="region of interest" description="Disordered" evidence="1">
    <location>
        <begin position="1"/>
        <end position="72"/>
    </location>
</feature>
<evidence type="ECO:0000313" key="2">
    <source>
        <dbReference type="EMBL" id="CCC42225.1"/>
    </source>
</evidence>
<sequence length="108" mass="12642">LDREVLRQGLDHEARFEGQRRRDRDDPDRLSRPGHRARNRWPAEGAHHRDLRSRELGQDHARAADDCGSAEEGWHLRVRRRRTCARPGLCPQARRRSGKSPDLAARQR</sequence>
<evidence type="ECO:0000256" key="1">
    <source>
        <dbReference type="SAM" id="MobiDB-lite"/>
    </source>
</evidence>
<feature type="compositionally biased region" description="Basic and acidic residues" evidence="1">
    <location>
        <begin position="45"/>
        <end position="65"/>
    </location>
</feature>
<reference evidence="2" key="1">
    <citation type="submission" date="2011-07" db="EMBL/GenBank/DDBJ databases">
        <authorList>
            <person name="Sasikala C."/>
        </authorList>
    </citation>
    <scope>NUCLEOTIDE SEQUENCE</scope>
    <source>
        <strain evidence="2">Type strain: JC85</strain>
    </source>
</reference>
<reference evidence="2" key="2">
    <citation type="journal article" date="2013" name="Int. J. Syst. Evol. Microbiol.">
        <title>Rhizobium subbaraonis sp. nov., an endolithic bacterium isolated from beach sand.</title>
        <authorList>
            <person name="Ramana C.H.V."/>
            <person name="Parag B."/>
            <person name="Girija K.R."/>
            <person name="Ram B.R."/>
            <person name="Ramana V.V."/>
            <person name="Sasikala C.H."/>
        </authorList>
    </citation>
    <scope>NUCLEOTIDE SEQUENCE</scope>
</reference>
<organism evidence="2">
    <name type="scientific">Rhizobium subbaraonis</name>
    <dbReference type="NCBI Taxonomy" id="908946"/>
    <lineage>
        <taxon>Bacteria</taxon>
        <taxon>Pseudomonadati</taxon>
        <taxon>Pseudomonadota</taxon>
        <taxon>Alphaproteobacteria</taxon>
        <taxon>Hyphomicrobiales</taxon>
        <taxon>Rhizobiaceae</taxon>
        <taxon>Rhizobium/Agrobacterium group</taxon>
        <taxon>Rhizobium</taxon>
    </lineage>
</organism>
<accession>G0TET2</accession>
<feature type="compositionally biased region" description="Basic and acidic residues" evidence="1">
    <location>
        <begin position="1"/>
        <end position="31"/>
    </location>
</feature>
<protein>
    <submittedName>
        <fullName evidence="2">Recombinase A</fullName>
    </submittedName>
</protein>
<proteinExistence type="predicted"/>
<feature type="non-terminal residue" evidence="2">
    <location>
        <position position="1"/>
    </location>
</feature>
<dbReference type="AlphaFoldDB" id="G0TET2"/>